<dbReference type="RefSeq" id="XP_046587589.1">
    <property type="nucleotide sequence ID" value="XM_046731633.1"/>
</dbReference>
<name>A0ABM3FHU4_NEOLC</name>
<dbReference type="InterPro" id="IPR008978">
    <property type="entry name" value="HSP20-like_chaperone"/>
</dbReference>
<reference evidence="4" key="1">
    <citation type="submission" date="2025-08" db="UniProtKB">
        <authorList>
            <consortium name="RefSeq"/>
        </authorList>
    </citation>
    <scope>IDENTIFICATION</scope>
    <source>
        <tissue evidence="4">Thorax and Abdomen</tissue>
    </source>
</reference>
<proteinExistence type="predicted"/>
<dbReference type="InterPro" id="IPR025934">
    <property type="entry name" value="NudC_N_dom"/>
</dbReference>
<dbReference type="InterPro" id="IPR007052">
    <property type="entry name" value="CS_dom"/>
</dbReference>
<evidence type="ECO:0000259" key="2">
    <source>
        <dbReference type="PROSITE" id="PS51203"/>
    </source>
</evidence>
<dbReference type="PANTHER" id="PTHR12356">
    <property type="entry name" value="NUCLEAR MOVEMENT PROTEIN NUDC"/>
    <property type="match status" value="1"/>
</dbReference>
<keyword evidence="3" id="KW-1185">Reference proteome</keyword>
<evidence type="ECO:0000256" key="1">
    <source>
        <dbReference type="ARBA" id="ARBA00022553"/>
    </source>
</evidence>
<protein>
    <submittedName>
        <fullName evidence="4">NudC domain-containing protein 3 isoform X1</fullName>
    </submittedName>
</protein>
<sequence>MESKHDELLLQILKDELNITNFLNTFFGFMYRCFILFSTDFYVESTQDQKLGFPAGVAEDLVLKIYRKWKSRFEADNLSRSEAQAQTSELLEPTEVVEVEVETSSNQIDDEPIKTYKTPVQPSDSYNGAVRENYTWSQTISDVDALVNIPSNIESAKDLRVDITAQKIRIAVKTERLRENNSLDKYSDGATDSEWIVTFDEELSFKTQREESMWCIIPGYYVHVHLEKATERWWEALTKGEPHIDLTKIDCSRPIEDLGANEQMKVQELMWNHQQKLLGKPTSEQCNLERVLKKAWNAEGSPFKGTEYDPSVLQYN</sequence>
<dbReference type="PANTHER" id="PTHR12356:SF19">
    <property type="entry name" value="NUDC DOMAIN-CONTAINING PROTEIN 3"/>
    <property type="match status" value="1"/>
</dbReference>
<dbReference type="SUPFAM" id="SSF49764">
    <property type="entry name" value="HSP20-like chaperones"/>
    <property type="match status" value="1"/>
</dbReference>
<dbReference type="GeneID" id="107216510"/>
<dbReference type="Proteomes" id="UP000829291">
    <property type="component" value="Chromosome 2"/>
</dbReference>
<dbReference type="Pfam" id="PF14050">
    <property type="entry name" value="Nudc_N"/>
    <property type="match status" value="1"/>
</dbReference>
<dbReference type="Pfam" id="PF04969">
    <property type="entry name" value="CS"/>
    <property type="match status" value="1"/>
</dbReference>
<organism evidence="3 4">
    <name type="scientific">Neodiprion lecontei</name>
    <name type="common">Redheaded pine sawfly</name>
    <dbReference type="NCBI Taxonomy" id="441921"/>
    <lineage>
        <taxon>Eukaryota</taxon>
        <taxon>Metazoa</taxon>
        <taxon>Ecdysozoa</taxon>
        <taxon>Arthropoda</taxon>
        <taxon>Hexapoda</taxon>
        <taxon>Insecta</taxon>
        <taxon>Pterygota</taxon>
        <taxon>Neoptera</taxon>
        <taxon>Endopterygota</taxon>
        <taxon>Hymenoptera</taxon>
        <taxon>Tenthredinoidea</taxon>
        <taxon>Diprionidae</taxon>
        <taxon>Diprioninae</taxon>
        <taxon>Neodiprion</taxon>
    </lineage>
</organism>
<dbReference type="Gene3D" id="2.60.40.790">
    <property type="match status" value="1"/>
</dbReference>
<dbReference type="InterPro" id="IPR037898">
    <property type="entry name" value="NudC_fam"/>
</dbReference>
<dbReference type="PROSITE" id="PS51203">
    <property type="entry name" value="CS"/>
    <property type="match status" value="1"/>
</dbReference>
<gene>
    <name evidence="4" type="primary">LOC107216510</name>
</gene>
<accession>A0ABM3FHU4</accession>
<evidence type="ECO:0000313" key="4">
    <source>
        <dbReference type="RefSeq" id="XP_046587589.1"/>
    </source>
</evidence>
<evidence type="ECO:0000313" key="3">
    <source>
        <dbReference type="Proteomes" id="UP000829291"/>
    </source>
</evidence>
<feature type="domain" description="CS" evidence="2">
    <location>
        <begin position="129"/>
        <end position="238"/>
    </location>
</feature>
<keyword evidence="1" id="KW-0597">Phosphoprotein</keyword>